<protein>
    <submittedName>
        <fullName evidence="2">Type IV pilus assembly protein PilE</fullName>
    </submittedName>
</protein>
<dbReference type="Proteomes" id="UP000183613">
    <property type="component" value="Unassembled WGS sequence"/>
</dbReference>
<evidence type="ECO:0000256" key="1">
    <source>
        <dbReference type="SAM" id="Phobius"/>
    </source>
</evidence>
<dbReference type="Pfam" id="PF16732">
    <property type="entry name" value="ComP_DUS"/>
    <property type="match status" value="1"/>
</dbReference>
<dbReference type="InterPro" id="IPR012902">
    <property type="entry name" value="N_methyl_site"/>
</dbReference>
<keyword evidence="1" id="KW-0812">Transmembrane</keyword>
<keyword evidence="1" id="KW-1133">Transmembrane helix</keyword>
<dbReference type="SUPFAM" id="SSF54523">
    <property type="entry name" value="Pili subunits"/>
    <property type="match status" value="1"/>
</dbReference>
<evidence type="ECO:0000313" key="2">
    <source>
        <dbReference type="EMBL" id="SEE63953.1"/>
    </source>
</evidence>
<organism evidence="2 3">
    <name type="scientific">Pseudomonas deceptionensis</name>
    <dbReference type="NCBI Taxonomy" id="882211"/>
    <lineage>
        <taxon>Bacteria</taxon>
        <taxon>Pseudomonadati</taxon>
        <taxon>Pseudomonadota</taxon>
        <taxon>Gammaproteobacteria</taxon>
        <taxon>Pseudomonadales</taxon>
        <taxon>Pseudomonadaceae</taxon>
        <taxon>Pseudomonas</taxon>
    </lineage>
</organism>
<dbReference type="InterPro" id="IPR045584">
    <property type="entry name" value="Pilin-like"/>
</dbReference>
<dbReference type="NCBIfam" id="TIGR02532">
    <property type="entry name" value="IV_pilin_GFxxxE"/>
    <property type="match status" value="1"/>
</dbReference>
<dbReference type="OrthoDB" id="5296638at2"/>
<dbReference type="Gene3D" id="3.30.700.10">
    <property type="entry name" value="Glycoprotein, Type 4 Pilin"/>
    <property type="match status" value="1"/>
</dbReference>
<evidence type="ECO:0000313" key="3">
    <source>
        <dbReference type="Proteomes" id="UP000183613"/>
    </source>
</evidence>
<dbReference type="RefSeq" id="WP_048359273.1">
    <property type="nucleotide sequence ID" value="NZ_FNUD01000002.1"/>
</dbReference>
<dbReference type="PATRIC" id="fig|882211.3.peg.1503"/>
<accession>A0A0J6JDI8</accession>
<dbReference type="PROSITE" id="PS00409">
    <property type="entry name" value="PROKAR_NTER_METHYL"/>
    <property type="match status" value="1"/>
</dbReference>
<dbReference type="GO" id="GO:0043683">
    <property type="term" value="P:type IV pilus assembly"/>
    <property type="evidence" value="ECO:0007669"/>
    <property type="project" value="InterPro"/>
</dbReference>
<proteinExistence type="predicted"/>
<keyword evidence="3" id="KW-1185">Reference proteome</keyword>
<keyword evidence="1" id="KW-0472">Membrane</keyword>
<gene>
    <name evidence="2" type="ORF">SAMN04489800_1551</name>
</gene>
<sequence>MYRYGAGFTLIELMIVVLIIGILGAFVYPQYSDYVKRAYRAQIIVQLSEQAQSLERFYARNAVYNGGQDLSSGNQYYDITSDLADHTFLLTATPKEGAAMAGDPCGSFTLAHTGLAAITQAVPGMTVQQCWGR</sequence>
<name>A0A0J6JDI8_PSEDM</name>
<feature type="transmembrane region" description="Helical" evidence="1">
    <location>
        <begin position="6"/>
        <end position="28"/>
    </location>
</feature>
<reference evidence="2" key="1">
    <citation type="submission" date="2016-10" db="EMBL/GenBank/DDBJ databases">
        <authorList>
            <person name="Varghese N."/>
            <person name="Submissions S."/>
        </authorList>
    </citation>
    <scope>NUCLEOTIDE SEQUENCE [LARGE SCALE GENOMIC DNA]</scope>
    <source>
        <strain evidence="2">LMG 25555</strain>
    </source>
</reference>
<dbReference type="EMBL" id="FNUD01000002">
    <property type="protein sequence ID" value="SEE63953.1"/>
    <property type="molecule type" value="Genomic_DNA"/>
</dbReference>
<comment type="caution">
    <text evidence="2">The sequence shown here is derived from an EMBL/GenBank/DDBJ whole genome shotgun (WGS) entry which is preliminary data.</text>
</comment>
<dbReference type="AlphaFoldDB" id="A0A0J6JDI8"/>
<dbReference type="Pfam" id="PF07963">
    <property type="entry name" value="N_methyl"/>
    <property type="match status" value="1"/>
</dbReference>
<dbReference type="InterPro" id="IPR031982">
    <property type="entry name" value="PilE-like"/>
</dbReference>